<evidence type="ECO:0000259" key="1">
    <source>
        <dbReference type="SMART" id="SM00245"/>
    </source>
</evidence>
<dbReference type="SMART" id="SM00245">
    <property type="entry name" value="TSPc"/>
    <property type="match status" value="1"/>
</dbReference>
<dbReference type="SUPFAM" id="SSF52096">
    <property type="entry name" value="ClpP/crotonase"/>
    <property type="match status" value="1"/>
</dbReference>
<dbReference type="CDD" id="cd07563">
    <property type="entry name" value="Peptidase_S41_IRBP"/>
    <property type="match status" value="1"/>
</dbReference>
<dbReference type="EMBL" id="QOUX01000047">
    <property type="protein sequence ID" value="RXI96457.1"/>
    <property type="molecule type" value="Genomic_DNA"/>
</dbReference>
<dbReference type="OrthoDB" id="6397760at2"/>
<reference evidence="2 3" key="1">
    <citation type="journal article" date="2019" name="Int. J. Syst. Evol. Microbiol.">
        <title>Anaerobacillus alkaliphilus sp. nov., a novel alkaliphilic and moderately halophilic bacterium.</title>
        <authorList>
            <person name="Borsodi A.K."/>
            <person name="Aszalos J.M."/>
            <person name="Bihari P."/>
            <person name="Nagy I."/>
            <person name="Schumann P."/>
            <person name="Sproer C."/>
            <person name="Kovacs A.L."/>
            <person name="Boka K."/>
            <person name="Dobosy P."/>
            <person name="Ovari M."/>
            <person name="Szili-Kovacs T."/>
            <person name="Toth E."/>
        </authorList>
    </citation>
    <scope>NUCLEOTIDE SEQUENCE [LARGE SCALE GENOMIC DNA]</scope>
    <source>
        <strain evidence="2 3">B16-10</strain>
    </source>
</reference>
<dbReference type="Pfam" id="PF03572">
    <property type="entry name" value="Peptidase_S41"/>
    <property type="match status" value="1"/>
</dbReference>
<dbReference type="GO" id="GO:0006508">
    <property type="term" value="P:proteolysis"/>
    <property type="evidence" value="ECO:0007669"/>
    <property type="project" value="InterPro"/>
</dbReference>
<dbReference type="Gene3D" id="3.90.226.10">
    <property type="entry name" value="2-enoyl-CoA Hydratase, Chain A, domain 1"/>
    <property type="match status" value="1"/>
</dbReference>
<organism evidence="2 3">
    <name type="scientific">Anaerobacillus alkaliphilus</name>
    <dbReference type="NCBI Taxonomy" id="1548597"/>
    <lineage>
        <taxon>Bacteria</taxon>
        <taxon>Bacillati</taxon>
        <taxon>Bacillota</taxon>
        <taxon>Bacilli</taxon>
        <taxon>Bacillales</taxon>
        <taxon>Bacillaceae</taxon>
        <taxon>Anaerobacillus</taxon>
    </lineage>
</organism>
<keyword evidence="3" id="KW-1185">Reference proteome</keyword>
<dbReference type="Gene3D" id="3.30.750.44">
    <property type="match status" value="1"/>
</dbReference>
<evidence type="ECO:0000313" key="3">
    <source>
        <dbReference type="Proteomes" id="UP000290649"/>
    </source>
</evidence>
<evidence type="ECO:0000313" key="2">
    <source>
        <dbReference type="EMBL" id="RXI96457.1"/>
    </source>
</evidence>
<dbReference type="InterPro" id="IPR005151">
    <property type="entry name" value="Tail-specific_protease"/>
</dbReference>
<gene>
    <name evidence="2" type="ORF">DS745_22365</name>
</gene>
<dbReference type="AlphaFoldDB" id="A0A4Q0VM11"/>
<sequence length="328" mass="37020">MITKQVVLTDSIRKEVVEEFVARLVKDYVFPELAKEIGIEIVSKLQNGDYDTINDAEAFSKALTDDIQTVSKDRHLRVTVTAEEKVVENKVSEKEMMEEYYGISKANNYGFFKIERLPGNIGYIELRNFEDPTTAGETATHAMNFVANTEALIFDLRKNGGGSPGMVALLTTYLFEQPVHLNNFYTRAGDRTIQSWTLPHVPGKRFVNKPVHILTSNYTFSAAEEFTYNLINLKRATVIGEVTGGGANPGAMQQLTKHFRAFIPTGRAINPITRTNWEGTGVQPDIETEKDKAFDCAYQLALRHVRNVYQNQEGYGFMLKEIDQQLES</sequence>
<protein>
    <recommendedName>
        <fullName evidence="1">Tail specific protease domain-containing protein</fullName>
    </recommendedName>
</protein>
<feature type="domain" description="Tail specific protease" evidence="1">
    <location>
        <begin position="79"/>
        <end position="289"/>
    </location>
</feature>
<dbReference type="Pfam" id="PF11918">
    <property type="entry name" value="Peptidase_S41_N"/>
    <property type="match status" value="1"/>
</dbReference>
<name>A0A4Q0VM11_9BACI</name>
<proteinExistence type="predicted"/>
<dbReference type="PANTHER" id="PTHR11261">
    <property type="entry name" value="INTERPHOTORECEPTOR RETINOID-BINDING PROTEIN"/>
    <property type="match status" value="1"/>
</dbReference>
<dbReference type="PANTHER" id="PTHR11261:SF3">
    <property type="entry name" value="RETINOL-BINDING PROTEIN 3"/>
    <property type="match status" value="1"/>
</dbReference>
<dbReference type="RefSeq" id="WP_129080434.1">
    <property type="nucleotide sequence ID" value="NZ_QOUX01000047.1"/>
</dbReference>
<comment type="caution">
    <text evidence="2">The sequence shown here is derived from an EMBL/GenBank/DDBJ whole genome shotgun (WGS) entry which is preliminary data.</text>
</comment>
<dbReference type="InterPro" id="IPR029045">
    <property type="entry name" value="ClpP/crotonase-like_dom_sf"/>
</dbReference>
<dbReference type="Proteomes" id="UP000290649">
    <property type="component" value="Unassembled WGS sequence"/>
</dbReference>
<dbReference type="GO" id="GO:0008236">
    <property type="term" value="F:serine-type peptidase activity"/>
    <property type="evidence" value="ECO:0007669"/>
    <property type="project" value="InterPro"/>
</dbReference>
<accession>A0A4Q0VM11</accession>